<dbReference type="SUPFAM" id="SSF55874">
    <property type="entry name" value="ATPase domain of HSP90 chaperone/DNA topoisomerase II/histidine kinase"/>
    <property type="match status" value="1"/>
</dbReference>
<keyword evidence="3" id="KW-0808">Transferase</keyword>
<dbReference type="InterPro" id="IPR003594">
    <property type="entry name" value="HATPase_dom"/>
</dbReference>
<comment type="caution">
    <text evidence="3">The sequence shown here is derived from an EMBL/GenBank/DDBJ whole genome shotgun (WGS) entry which is preliminary data.</text>
</comment>
<proteinExistence type="predicted"/>
<sequence>MSKDSTTIVIQAPGQMHFLHRIRDFVAGVAEESGINEHDIDNIELAVDEACANVIEHGYDPEETEKNLTIRMEIDTSKLTLSIIDQGKHFDLRSRQQPDITELIDMKRDGGLGISLIKRAMDEIDYRKTADGYNELVLTKYLKKA</sequence>
<dbReference type="Pfam" id="PF13581">
    <property type="entry name" value="HATPase_c_2"/>
    <property type="match status" value="1"/>
</dbReference>
<name>A0A2G6KEP8_9BACT</name>
<reference evidence="3 4" key="1">
    <citation type="submission" date="2017-10" db="EMBL/GenBank/DDBJ databases">
        <title>Novel microbial diversity and functional potential in the marine mammal oral microbiome.</title>
        <authorList>
            <person name="Dudek N.K."/>
            <person name="Sun C.L."/>
            <person name="Burstein D."/>
            <person name="Kantor R.S."/>
            <person name="Aliaga Goltsman D.S."/>
            <person name="Bik E.M."/>
            <person name="Thomas B.C."/>
            <person name="Banfield J.F."/>
            <person name="Relman D.A."/>
        </authorList>
    </citation>
    <scope>NUCLEOTIDE SEQUENCE [LARGE SCALE GENOMIC DNA]</scope>
    <source>
        <strain evidence="3">DOLJORAL78_47_16</strain>
    </source>
</reference>
<evidence type="ECO:0000313" key="3">
    <source>
        <dbReference type="EMBL" id="PIE34154.1"/>
    </source>
</evidence>
<dbReference type="CDD" id="cd16936">
    <property type="entry name" value="HATPase_RsbW-like"/>
    <property type="match status" value="1"/>
</dbReference>
<dbReference type="PANTHER" id="PTHR35526:SF3">
    <property type="entry name" value="ANTI-SIGMA-F FACTOR RSBW"/>
    <property type="match status" value="1"/>
</dbReference>
<dbReference type="Proteomes" id="UP000230821">
    <property type="component" value="Unassembled WGS sequence"/>
</dbReference>
<evidence type="ECO:0000313" key="4">
    <source>
        <dbReference type="Proteomes" id="UP000230821"/>
    </source>
</evidence>
<dbReference type="AlphaFoldDB" id="A0A2G6KEP8"/>
<gene>
    <name evidence="3" type="ORF">CSA56_08430</name>
</gene>
<accession>A0A2G6KEP8</accession>
<dbReference type="Gene3D" id="3.30.565.10">
    <property type="entry name" value="Histidine kinase-like ATPase, C-terminal domain"/>
    <property type="match status" value="1"/>
</dbReference>
<keyword evidence="3" id="KW-0418">Kinase</keyword>
<dbReference type="InterPro" id="IPR050267">
    <property type="entry name" value="Anti-sigma-factor_SerPK"/>
</dbReference>
<keyword evidence="1 3" id="KW-0723">Serine/threonine-protein kinase</keyword>
<dbReference type="EMBL" id="PDSK01000091">
    <property type="protein sequence ID" value="PIE34154.1"/>
    <property type="molecule type" value="Genomic_DNA"/>
</dbReference>
<dbReference type="GO" id="GO:0004674">
    <property type="term" value="F:protein serine/threonine kinase activity"/>
    <property type="evidence" value="ECO:0007669"/>
    <property type="project" value="UniProtKB-KW"/>
</dbReference>
<organism evidence="3 4">
    <name type="scientific">candidate division KSB3 bacterium</name>
    <dbReference type="NCBI Taxonomy" id="2044937"/>
    <lineage>
        <taxon>Bacteria</taxon>
        <taxon>candidate division KSB3</taxon>
    </lineage>
</organism>
<protein>
    <submittedName>
        <fullName evidence="3">Serine/threonine protein kinase</fullName>
    </submittedName>
</protein>
<evidence type="ECO:0000259" key="2">
    <source>
        <dbReference type="Pfam" id="PF13581"/>
    </source>
</evidence>
<feature type="domain" description="Histidine kinase/HSP90-like ATPase" evidence="2">
    <location>
        <begin position="19"/>
        <end position="140"/>
    </location>
</feature>
<dbReference type="PANTHER" id="PTHR35526">
    <property type="entry name" value="ANTI-SIGMA-F FACTOR RSBW-RELATED"/>
    <property type="match status" value="1"/>
</dbReference>
<evidence type="ECO:0000256" key="1">
    <source>
        <dbReference type="ARBA" id="ARBA00022527"/>
    </source>
</evidence>
<dbReference type="InterPro" id="IPR036890">
    <property type="entry name" value="HATPase_C_sf"/>
</dbReference>